<protein>
    <submittedName>
        <fullName evidence="3">Putative P-loop containing nucleoside triphosphate hydrolase</fullName>
    </submittedName>
</protein>
<organism evidence="3 4">
    <name type="scientific">Rosa chinensis</name>
    <name type="common">China rose</name>
    <dbReference type="NCBI Taxonomy" id="74649"/>
    <lineage>
        <taxon>Eukaryota</taxon>
        <taxon>Viridiplantae</taxon>
        <taxon>Streptophyta</taxon>
        <taxon>Embryophyta</taxon>
        <taxon>Tracheophyta</taxon>
        <taxon>Spermatophyta</taxon>
        <taxon>Magnoliopsida</taxon>
        <taxon>eudicotyledons</taxon>
        <taxon>Gunneridae</taxon>
        <taxon>Pentapetalae</taxon>
        <taxon>rosids</taxon>
        <taxon>fabids</taxon>
        <taxon>Rosales</taxon>
        <taxon>Rosaceae</taxon>
        <taxon>Rosoideae</taxon>
        <taxon>Rosoideae incertae sedis</taxon>
        <taxon>Rosa</taxon>
    </lineage>
</organism>
<proteinExistence type="predicted"/>
<gene>
    <name evidence="3" type="ORF">RchiOBHm_Chr7g0229501</name>
</gene>
<feature type="domain" description="NB-ARC" evidence="2">
    <location>
        <begin position="175"/>
        <end position="336"/>
    </location>
</feature>
<dbReference type="SUPFAM" id="SSF52540">
    <property type="entry name" value="P-loop containing nucleoside triphosphate hydrolases"/>
    <property type="match status" value="1"/>
</dbReference>
<evidence type="ECO:0000256" key="1">
    <source>
        <dbReference type="ARBA" id="ARBA00022821"/>
    </source>
</evidence>
<name>A0A2P6PF73_ROSCH</name>
<dbReference type="STRING" id="74649.A0A2P6PF73"/>
<evidence type="ECO:0000313" key="3">
    <source>
        <dbReference type="EMBL" id="PRQ20558.1"/>
    </source>
</evidence>
<dbReference type="PANTHER" id="PTHR36766">
    <property type="entry name" value="PLANT BROAD-SPECTRUM MILDEW RESISTANCE PROTEIN RPW8"/>
    <property type="match status" value="1"/>
</dbReference>
<reference evidence="3 4" key="1">
    <citation type="journal article" date="2018" name="Nat. Genet.">
        <title>The Rosa genome provides new insights in the design of modern roses.</title>
        <authorList>
            <person name="Bendahmane M."/>
        </authorList>
    </citation>
    <scope>NUCLEOTIDE SEQUENCE [LARGE SCALE GENOMIC DNA]</scope>
    <source>
        <strain evidence="4">cv. Old Blush</strain>
    </source>
</reference>
<accession>A0A2P6PF73</accession>
<dbReference type="OMA" id="HECMELN"/>
<keyword evidence="1" id="KW-0611">Plant defense</keyword>
<dbReference type="InterPro" id="IPR002182">
    <property type="entry name" value="NB-ARC"/>
</dbReference>
<evidence type="ECO:0000259" key="2">
    <source>
        <dbReference type="Pfam" id="PF00931"/>
    </source>
</evidence>
<dbReference type="Pfam" id="PF00931">
    <property type="entry name" value="NB-ARC"/>
    <property type="match status" value="1"/>
</dbReference>
<dbReference type="AlphaFoldDB" id="A0A2P6PF73"/>
<dbReference type="Gramene" id="PRQ20558">
    <property type="protein sequence ID" value="PRQ20558"/>
    <property type="gene ID" value="RchiOBHm_Chr7g0229501"/>
</dbReference>
<keyword evidence="4" id="KW-1185">Reference proteome</keyword>
<dbReference type="GO" id="GO:0016787">
    <property type="term" value="F:hydrolase activity"/>
    <property type="evidence" value="ECO:0007669"/>
    <property type="project" value="UniProtKB-KW"/>
</dbReference>
<comment type="caution">
    <text evidence="3">The sequence shown here is derived from an EMBL/GenBank/DDBJ whole genome shotgun (WGS) entry which is preliminary data.</text>
</comment>
<dbReference type="Proteomes" id="UP000238479">
    <property type="component" value="Chromosome 7"/>
</dbReference>
<dbReference type="EMBL" id="PDCK01000045">
    <property type="protein sequence ID" value="PRQ20558.1"/>
    <property type="molecule type" value="Genomic_DNA"/>
</dbReference>
<sequence>MALDVAELLWSKFLKSLAELDSESNSGSITISVFKSSIKALVSDFEAIKDVVNERDIMPEPYSYSETINLLYKLNDALADCRVFTHECMELNNVISRFNFRRFTFVAKVKSRLTKIKQELEHLPQQQIGNPRAKTEFTGSGPKVPSAKVFRFDEQLREINEGLLQAGGSSSSSAGELRAIGVVGIAGVGKTTLVQKVLESKEVKQKFNHVLWLPFSLSEEEEQYSKFSFETCIFDSDGQIIEARIVGLDKLLERLSRQLLSDKCYLIVLDDVCHRHINIMERLCSGLPKHNGGVVIVTTRLEEVAQKLGKQHRLHLVHVKPLDKEICGHIFEEQAYSIRKSSNFSGDEATRKMEELKDQCHGLPLVAKTIANAFAVGFGGDGSEQRGGDHGEEVGIFEELVEDDQGSRIADLIHHVQESS</sequence>
<evidence type="ECO:0000313" key="4">
    <source>
        <dbReference type="Proteomes" id="UP000238479"/>
    </source>
</evidence>
<keyword evidence="3" id="KW-0378">Hydrolase</keyword>
<dbReference type="OrthoDB" id="1900634at2759"/>
<dbReference type="Gene3D" id="3.40.50.300">
    <property type="entry name" value="P-loop containing nucleotide triphosphate hydrolases"/>
    <property type="match status" value="1"/>
</dbReference>
<dbReference type="GO" id="GO:0006952">
    <property type="term" value="P:defense response"/>
    <property type="evidence" value="ECO:0007669"/>
    <property type="project" value="UniProtKB-KW"/>
</dbReference>
<dbReference type="GO" id="GO:0043531">
    <property type="term" value="F:ADP binding"/>
    <property type="evidence" value="ECO:0007669"/>
    <property type="project" value="InterPro"/>
</dbReference>
<dbReference type="InterPro" id="IPR027417">
    <property type="entry name" value="P-loop_NTPase"/>
</dbReference>
<dbReference type="PRINTS" id="PR00364">
    <property type="entry name" value="DISEASERSIST"/>
</dbReference>
<dbReference type="PANTHER" id="PTHR36766:SF30">
    <property type="entry name" value="TIR-NBS TYPE DISEASE RESISTANCE PROTEIN-RELATED"/>
    <property type="match status" value="1"/>
</dbReference>